<dbReference type="SUPFAM" id="SSF51197">
    <property type="entry name" value="Clavaminate synthase-like"/>
    <property type="match status" value="1"/>
</dbReference>
<dbReference type="Proteomes" id="UP000296862">
    <property type="component" value="Chromosome"/>
</dbReference>
<dbReference type="InterPro" id="IPR027450">
    <property type="entry name" value="AlkB-like"/>
</dbReference>
<evidence type="ECO:0000256" key="2">
    <source>
        <dbReference type="ARBA" id="ARBA00022723"/>
    </source>
</evidence>
<dbReference type="FunFam" id="2.60.120.590:FF:000004">
    <property type="entry name" value="DNA oxidative demethylase ALKBH2"/>
    <property type="match status" value="1"/>
</dbReference>
<dbReference type="PANTHER" id="PTHR31212">
    <property type="entry name" value="ALPHA-KETOGLUTARATE-DEPENDENT DIOXYGENASE ALKB HOMOLOG 3"/>
    <property type="match status" value="1"/>
</dbReference>
<evidence type="ECO:0000256" key="8">
    <source>
        <dbReference type="ARBA" id="ARBA00023204"/>
    </source>
</evidence>
<keyword evidence="6" id="KW-0560">Oxidoreductase</keyword>
<feature type="domain" description="Fe2OG dioxygenase" evidence="9">
    <location>
        <begin position="121"/>
        <end position="219"/>
    </location>
</feature>
<dbReference type="GO" id="GO:0051213">
    <property type="term" value="F:dioxygenase activity"/>
    <property type="evidence" value="ECO:0007669"/>
    <property type="project" value="UniProtKB-KW"/>
</dbReference>
<dbReference type="KEGG" id="fsn:GS03_01473"/>
<dbReference type="GO" id="GO:0016705">
    <property type="term" value="F:oxidoreductase activity, acting on paired donors, with incorporation or reduction of molecular oxygen"/>
    <property type="evidence" value="ECO:0007669"/>
    <property type="project" value="UniProtKB-ARBA"/>
</dbReference>
<accession>A0A4V1CC22</accession>
<dbReference type="PROSITE" id="PS51471">
    <property type="entry name" value="FE2OG_OXY"/>
    <property type="match status" value="1"/>
</dbReference>
<evidence type="ECO:0000256" key="7">
    <source>
        <dbReference type="ARBA" id="ARBA00023004"/>
    </source>
</evidence>
<dbReference type="GO" id="GO:0032451">
    <property type="term" value="F:demethylase activity"/>
    <property type="evidence" value="ECO:0007669"/>
    <property type="project" value="UniProtKB-ARBA"/>
</dbReference>
<reference evidence="10 11" key="1">
    <citation type="submission" date="2019-04" db="EMBL/GenBank/DDBJ databases">
        <title>Flavobacterium sp. GS03.</title>
        <authorList>
            <person name="Kim H."/>
        </authorList>
    </citation>
    <scope>NUCLEOTIDE SEQUENCE [LARGE SCALE GENOMIC DNA]</scope>
    <source>
        <strain evidence="10 11">GS03</strain>
    </source>
</reference>
<evidence type="ECO:0000256" key="5">
    <source>
        <dbReference type="ARBA" id="ARBA00022964"/>
    </source>
</evidence>
<proteinExistence type="predicted"/>
<keyword evidence="8" id="KW-0234">DNA repair</keyword>
<name>A0A4V1CC22_9FLAO</name>
<evidence type="ECO:0000256" key="6">
    <source>
        <dbReference type="ARBA" id="ARBA00023002"/>
    </source>
</evidence>
<keyword evidence="3" id="KW-0227">DNA damage</keyword>
<dbReference type="PANTHER" id="PTHR31212:SF4">
    <property type="entry name" value="ALPHA-KETOGLUTARATE-DEPENDENT DIOXYGENASE ALKB HOMOLOG 3"/>
    <property type="match status" value="1"/>
</dbReference>
<dbReference type="AlphaFoldDB" id="A0A4V1CC22"/>
<gene>
    <name evidence="10" type="ORF">GS03_01473</name>
</gene>
<evidence type="ECO:0000256" key="3">
    <source>
        <dbReference type="ARBA" id="ARBA00022763"/>
    </source>
</evidence>
<dbReference type="GO" id="GO:0046872">
    <property type="term" value="F:metal ion binding"/>
    <property type="evidence" value="ECO:0007669"/>
    <property type="project" value="UniProtKB-KW"/>
</dbReference>
<evidence type="ECO:0000256" key="1">
    <source>
        <dbReference type="ARBA" id="ARBA00001954"/>
    </source>
</evidence>
<organism evidence="10 11">
    <name type="scientific">Flavobacterium sangjuense</name>
    <dbReference type="NCBI Taxonomy" id="2518177"/>
    <lineage>
        <taxon>Bacteria</taxon>
        <taxon>Pseudomonadati</taxon>
        <taxon>Bacteroidota</taxon>
        <taxon>Flavobacteriia</taxon>
        <taxon>Flavobacteriales</taxon>
        <taxon>Flavobacteriaceae</taxon>
        <taxon>Flavobacterium</taxon>
    </lineage>
</organism>
<evidence type="ECO:0000313" key="10">
    <source>
        <dbReference type="EMBL" id="QBZ97974.1"/>
    </source>
</evidence>
<comment type="cofactor">
    <cofactor evidence="1">
        <name>Fe(2+)</name>
        <dbReference type="ChEBI" id="CHEBI:29033"/>
    </cofactor>
</comment>
<keyword evidence="2" id="KW-0479">Metal-binding</keyword>
<protein>
    <recommendedName>
        <fullName evidence="9">Fe2OG dioxygenase domain-containing protein</fullName>
    </recommendedName>
</protein>
<evidence type="ECO:0000256" key="4">
    <source>
        <dbReference type="ARBA" id="ARBA00022842"/>
    </source>
</evidence>
<dbReference type="Gene3D" id="2.60.120.590">
    <property type="entry name" value="Alpha-ketoglutarate-dependent dioxygenase AlkB-like"/>
    <property type="match status" value="1"/>
</dbReference>
<dbReference type="Pfam" id="PF13532">
    <property type="entry name" value="2OG-FeII_Oxy_2"/>
    <property type="match status" value="1"/>
</dbReference>
<keyword evidence="5" id="KW-0223">Dioxygenase</keyword>
<dbReference type="InterPro" id="IPR037151">
    <property type="entry name" value="AlkB-like_sf"/>
</dbReference>
<keyword evidence="4" id="KW-0460">Magnesium</keyword>
<dbReference type="InterPro" id="IPR032854">
    <property type="entry name" value="ALKBH3"/>
</dbReference>
<dbReference type="GO" id="GO:0006307">
    <property type="term" value="P:DNA alkylation repair"/>
    <property type="evidence" value="ECO:0007669"/>
    <property type="project" value="InterPro"/>
</dbReference>
<keyword evidence="7" id="KW-0408">Iron</keyword>
<dbReference type="GO" id="GO:0140097">
    <property type="term" value="F:catalytic activity, acting on DNA"/>
    <property type="evidence" value="ECO:0007669"/>
    <property type="project" value="UniProtKB-ARBA"/>
</dbReference>
<evidence type="ECO:0000259" key="9">
    <source>
        <dbReference type="PROSITE" id="PS51471"/>
    </source>
</evidence>
<dbReference type="InterPro" id="IPR005123">
    <property type="entry name" value="Oxoglu/Fe-dep_dioxygenase_dom"/>
</dbReference>
<dbReference type="GO" id="GO:0016787">
    <property type="term" value="F:hydrolase activity"/>
    <property type="evidence" value="ECO:0007669"/>
    <property type="project" value="UniProtKB-ARBA"/>
</dbReference>
<evidence type="ECO:0000313" key="11">
    <source>
        <dbReference type="Proteomes" id="UP000296862"/>
    </source>
</evidence>
<dbReference type="EMBL" id="CP038810">
    <property type="protein sequence ID" value="QBZ97974.1"/>
    <property type="molecule type" value="Genomic_DNA"/>
</dbReference>
<sequence>MSLREKERNQSSFSLYFCVMNSLFSKEPLHFSLPDADIDYYPNFFESHRANEFFEKLKNEIPWQQDNITVFGKTHPQPRLTALFGNEGKPYGYSNIVMQPHHWNPLLMFIKNEIEEICQENFTTVLLNYYRDGKDSNGWHADNEKELGRNPVIASVSFGAERYFHLQHNTIKEQKLKINLEHGSLLIMKGSTQHFWKHQIPKTAAAIGPRINLTFRIIK</sequence>
<keyword evidence="11" id="KW-1185">Reference proteome</keyword>